<keyword evidence="1" id="KW-1133">Transmembrane helix</keyword>
<organism evidence="2 3">
    <name type="scientific">Vibrio variabilis</name>
    <dbReference type="NCBI Taxonomy" id="990271"/>
    <lineage>
        <taxon>Bacteria</taxon>
        <taxon>Pseudomonadati</taxon>
        <taxon>Pseudomonadota</taxon>
        <taxon>Gammaproteobacteria</taxon>
        <taxon>Vibrionales</taxon>
        <taxon>Vibrionaceae</taxon>
        <taxon>Vibrio</taxon>
    </lineage>
</organism>
<feature type="transmembrane region" description="Helical" evidence="1">
    <location>
        <begin position="168"/>
        <end position="188"/>
    </location>
</feature>
<reference evidence="2 3" key="1">
    <citation type="submission" date="2014-10" db="EMBL/GenBank/DDBJ databases">
        <title>Genome sequencing of Vibrio variabilis T01.</title>
        <authorList>
            <person name="Chan K.-G."/>
            <person name="Mohamad N.I."/>
        </authorList>
    </citation>
    <scope>NUCLEOTIDE SEQUENCE [LARGE SCALE GENOMIC DNA]</scope>
    <source>
        <strain evidence="2 3">T01</strain>
    </source>
</reference>
<dbReference type="RefSeq" id="WP_038217988.1">
    <property type="nucleotide sequence ID" value="NZ_JRWM01000059.1"/>
</dbReference>
<feature type="transmembrane region" description="Helical" evidence="1">
    <location>
        <begin position="12"/>
        <end position="34"/>
    </location>
</feature>
<accession>A0ABR4Y5N4</accession>
<name>A0ABR4Y5N4_9VIBR</name>
<dbReference type="Proteomes" id="UP000030520">
    <property type="component" value="Unassembled WGS sequence"/>
</dbReference>
<evidence type="ECO:0000313" key="2">
    <source>
        <dbReference type="EMBL" id="KHA58676.1"/>
    </source>
</evidence>
<keyword evidence="1" id="KW-0812">Transmembrane</keyword>
<comment type="caution">
    <text evidence="2">The sequence shown here is derived from an EMBL/GenBank/DDBJ whole genome shotgun (WGS) entry which is preliminary data.</text>
</comment>
<gene>
    <name evidence="2" type="ORF">NL53_20570</name>
</gene>
<proteinExistence type="predicted"/>
<sequence length="248" mass="27611">MNKIISRWLGDGFIVAAIPLFGYAIALSHEYGYATYFGYPTSMISITLEMTLKSSVWAVVYFFAFYNFVASLVLFSDTGTMKGVFARNILYFSIFPAIGVFATGFSDLFIKFFFASIIISIAFTLLISLSARRAGSLRESIIKGNSGVFSYGNGNSEDEHNLQDNLKLMLFGSLVLIAICMGAGILSAKSKNDYYLFEHMKSSYVLIATYGDRVIAAPYDQKKHEYIKEFSVFDLSSGDISKLMKVEL</sequence>
<feature type="transmembrane region" description="Helical" evidence="1">
    <location>
        <begin position="112"/>
        <end position="131"/>
    </location>
</feature>
<feature type="transmembrane region" description="Helical" evidence="1">
    <location>
        <begin position="54"/>
        <end position="76"/>
    </location>
</feature>
<evidence type="ECO:0000313" key="3">
    <source>
        <dbReference type="Proteomes" id="UP000030520"/>
    </source>
</evidence>
<feature type="transmembrane region" description="Helical" evidence="1">
    <location>
        <begin position="88"/>
        <end position="106"/>
    </location>
</feature>
<evidence type="ECO:0000256" key="1">
    <source>
        <dbReference type="SAM" id="Phobius"/>
    </source>
</evidence>
<dbReference type="EMBL" id="JRWM01000059">
    <property type="protein sequence ID" value="KHA58676.1"/>
    <property type="molecule type" value="Genomic_DNA"/>
</dbReference>
<keyword evidence="1" id="KW-0472">Membrane</keyword>
<protein>
    <submittedName>
        <fullName evidence="2">Uncharacterized protein</fullName>
    </submittedName>
</protein>
<keyword evidence="3" id="KW-1185">Reference proteome</keyword>